<dbReference type="Pfam" id="PF00173">
    <property type="entry name" value="Cyt-b5"/>
    <property type="match status" value="1"/>
</dbReference>
<name>A0AAV1JC24_9NEOP</name>
<dbReference type="EMBL" id="CAVLEF010000007">
    <property type="protein sequence ID" value="CAK1546129.1"/>
    <property type="molecule type" value="Genomic_DNA"/>
</dbReference>
<keyword evidence="1" id="KW-0472">Membrane</keyword>
<dbReference type="SUPFAM" id="SSF55856">
    <property type="entry name" value="Cytochrome b5-like heme/steroid binding domain"/>
    <property type="match status" value="1"/>
</dbReference>
<feature type="transmembrane region" description="Helical" evidence="1">
    <location>
        <begin position="223"/>
        <end position="248"/>
    </location>
</feature>
<evidence type="ECO:0008006" key="6">
    <source>
        <dbReference type="Google" id="ProtNLM"/>
    </source>
</evidence>
<dbReference type="Pfam" id="PF00487">
    <property type="entry name" value="FA_desaturase"/>
    <property type="match status" value="1"/>
</dbReference>
<dbReference type="Proteomes" id="UP001497472">
    <property type="component" value="Unassembled WGS sequence"/>
</dbReference>
<evidence type="ECO:0000259" key="3">
    <source>
        <dbReference type="Pfam" id="PF00487"/>
    </source>
</evidence>
<protein>
    <recommendedName>
        <fullName evidence="6">Fatty acid desaturase domain-containing protein</fullName>
    </recommendedName>
</protein>
<keyword evidence="5" id="KW-1185">Reference proteome</keyword>
<dbReference type="PANTHER" id="PTHR16740:SF1">
    <property type="entry name" value="CYTOCHROME B5-RELATED PROTEIN-RELATED"/>
    <property type="match status" value="1"/>
</dbReference>
<evidence type="ECO:0000313" key="5">
    <source>
        <dbReference type="Proteomes" id="UP001497472"/>
    </source>
</evidence>
<dbReference type="InterPro" id="IPR053100">
    <property type="entry name" value="Cytochrome_b5-related"/>
</dbReference>
<sequence>MTYRKPRTNGSMVNGSRMALKASGESMMVYTISQTSSNHIPGGTQWLECTKGTDITEQFLTHHLSGNAESIIPKYFVRKTKQPKNSPFTFADDGFYSTLKSKIVEKRKEIPKDVRKKSDLITDMLLVLFLIGSPLTCWVWTQNLLLGLASTVVVSYVLTCLTFCGHNYFHRTDSWRMDWRVTHAMSHHLHTNTAQDIELGLLEPFLQFLPNPNKPILVQMAAFYYPVIYAFVILGCLIKDVAVSLAGYRGKKLTWTNVIPFAVPVWMWLASGSYFPWVISVWLLMIILSSEFFVIFGLTAGHLSHTNFFEGDIPRSDKIDWGIHQIDTIVENIDNAGNHFKSITRFGDHALHHLFPTLDHAELKYLYPTLLEHCEKYDTQLRMTNFYNALLSQSKQLIRKRPNNFREKTANPL</sequence>
<accession>A0AAV1JC24</accession>
<keyword evidence="1" id="KW-1133">Transmembrane helix</keyword>
<dbReference type="InterPro" id="IPR005804">
    <property type="entry name" value="FA_desaturase_dom"/>
</dbReference>
<evidence type="ECO:0000313" key="4">
    <source>
        <dbReference type="EMBL" id="CAK1546129.1"/>
    </source>
</evidence>
<dbReference type="InterPro" id="IPR036400">
    <property type="entry name" value="Cyt_B5-like_heme/steroid_sf"/>
</dbReference>
<dbReference type="GO" id="GO:0006629">
    <property type="term" value="P:lipid metabolic process"/>
    <property type="evidence" value="ECO:0007669"/>
    <property type="project" value="InterPro"/>
</dbReference>
<evidence type="ECO:0000256" key="1">
    <source>
        <dbReference type="SAM" id="Phobius"/>
    </source>
</evidence>
<feature type="transmembrane region" description="Helical" evidence="1">
    <location>
        <begin position="147"/>
        <end position="169"/>
    </location>
</feature>
<dbReference type="PANTHER" id="PTHR16740">
    <property type="entry name" value="CYTOCHROME B5-RELATED PROTEIN-RELATED"/>
    <property type="match status" value="1"/>
</dbReference>
<dbReference type="InterPro" id="IPR001199">
    <property type="entry name" value="Cyt_B5-like_heme/steroid-bd"/>
</dbReference>
<proteinExistence type="predicted"/>
<feature type="transmembrane region" description="Helical" evidence="1">
    <location>
        <begin position="120"/>
        <end position="141"/>
    </location>
</feature>
<evidence type="ECO:0000259" key="2">
    <source>
        <dbReference type="Pfam" id="PF00173"/>
    </source>
</evidence>
<feature type="transmembrane region" description="Helical" evidence="1">
    <location>
        <begin position="274"/>
        <end position="298"/>
    </location>
</feature>
<reference evidence="4 5" key="1">
    <citation type="submission" date="2023-11" db="EMBL/GenBank/DDBJ databases">
        <authorList>
            <person name="Okamura Y."/>
        </authorList>
    </citation>
    <scope>NUCLEOTIDE SEQUENCE [LARGE SCALE GENOMIC DNA]</scope>
</reference>
<feature type="domain" description="Fatty acid desaturase" evidence="3">
    <location>
        <begin position="179"/>
        <end position="382"/>
    </location>
</feature>
<comment type="caution">
    <text evidence="4">The sequence shown here is derived from an EMBL/GenBank/DDBJ whole genome shotgun (WGS) entry which is preliminary data.</text>
</comment>
<keyword evidence="1" id="KW-0812">Transmembrane</keyword>
<feature type="domain" description="Cytochrome b5 heme-binding" evidence="2">
    <location>
        <begin position="29"/>
        <end position="79"/>
    </location>
</feature>
<dbReference type="AlphaFoldDB" id="A0AAV1JC24"/>
<gene>
    <name evidence="4" type="ORF">LNINA_LOCUS5727</name>
</gene>
<organism evidence="4 5">
    <name type="scientific">Leptosia nina</name>
    <dbReference type="NCBI Taxonomy" id="320188"/>
    <lineage>
        <taxon>Eukaryota</taxon>
        <taxon>Metazoa</taxon>
        <taxon>Ecdysozoa</taxon>
        <taxon>Arthropoda</taxon>
        <taxon>Hexapoda</taxon>
        <taxon>Insecta</taxon>
        <taxon>Pterygota</taxon>
        <taxon>Neoptera</taxon>
        <taxon>Endopterygota</taxon>
        <taxon>Lepidoptera</taxon>
        <taxon>Glossata</taxon>
        <taxon>Ditrysia</taxon>
        <taxon>Papilionoidea</taxon>
        <taxon>Pieridae</taxon>
        <taxon>Pierinae</taxon>
        <taxon>Leptosia</taxon>
    </lineage>
</organism>